<dbReference type="InParanoid" id="A0A024GAR4"/>
<comment type="caution">
    <text evidence="1">The sequence shown here is derived from an EMBL/GenBank/DDBJ whole genome shotgun (WGS) entry which is preliminary data.</text>
</comment>
<proteinExistence type="predicted"/>
<dbReference type="EMBL" id="CAIX01000058">
    <property type="protein sequence ID" value="CCI43936.1"/>
    <property type="molecule type" value="Genomic_DNA"/>
</dbReference>
<organism evidence="1 2">
    <name type="scientific">Albugo candida</name>
    <dbReference type="NCBI Taxonomy" id="65357"/>
    <lineage>
        <taxon>Eukaryota</taxon>
        <taxon>Sar</taxon>
        <taxon>Stramenopiles</taxon>
        <taxon>Oomycota</taxon>
        <taxon>Peronosporomycetes</taxon>
        <taxon>Albuginales</taxon>
        <taxon>Albuginaceae</taxon>
        <taxon>Albugo</taxon>
    </lineage>
</organism>
<keyword evidence="2" id="KW-1185">Reference proteome</keyword>
<gene>
    <name evidence="1" type="ORF">BN9_047200</name>
</gene>
<evidence type="ECO:0000313" key="2">
    <source>
        <dbReference type="Proteomes" id="UP000053237"/>
    </source>
</evidence>
<evidence type="ECO:0000313" key="1">
    <source>
        <dbReference type="EMBL" id="CCI43936.1"/>
    </source>
</evidence>
<sequence length="401" mass="45783">MLEPLQPQTKVLRPQTIDLTNHSSQNKIVANVQHEGQEPIWGLKVEVATVESDIFLMAFYQDGDSSPVTPFKRCWPYSRITLSSSTTIKYMRKYDISFSNDDFQSQIDDAMKKGYHYEPESEIIYEHAIPGCWKLSPSYLNKLYIQREMLFEIKLGVTILAADAFVDMAPKGIYSFKWNKEKGLIAYAVDTTKISTERSGFIPERSLVIPEVSIGDTRIHKQGLRIRLSHDMIELSNEAYRAALAQASQGRERRDVEMEIKIPGNFDTNGFSQLFRLPIVREGTPIYHCSKTTKWVLGAAILRMFKISIDTTGRKKLYQIIRYKNSNEWSGAKSENSAAETSSKLRTITHEDSAAETSYKRRKVFHENSAAEDNNLDGILYISTDEPYAKSSSTHEFQAKK</sequence>
<protein>
    <submittedName>
        <fullName evidence="1">Uncharacterized protein</fullName>
    </submittedName>
</protein>
<dbReference type="Proteomes" id="UP000053237">
    <property type="component" value="Unassembled WGS sequence"/>
</dbReference>
<accession>A0A024GAR4</accession>
<name>A0A024GAR4_9STRA</name>
<dbReference type="AlphaFoldDB" id="A0A024GAR4"/>
<reference evidence="1 2" key="1">
    <citation type="submission" date="2012-05" db="EMBL/GenBank/DDBJ databases">
        <title>Recombination and specialization in a pathogen metapopulation.</title>
        <authorList>
            <person name="Gardiner A."/>
            <person name="Kemen E."/>
            <person name="Schultz-Larsen T."/>
            <person name="MacLean D."/>
            <person name="Van Oosterhout C."/>
            <person name="Jones J.D.G."/>
        </authorList>
    </citation>
    <scope>NUCLEOTIDE SEQUENCE [LARGE SCALE GENOMIC DNA]</scope>
    <source>
        <strain evidence="1 2">Ac Nc2</strain>
    </source>
</reference>